<comment type="caution">
    <text evidence="1">The sequence shown here is derived from an EMBL/GenBank/DDBJ whole genome shotgun (WGS) entry which is preliminary data.</text>
</comment>
<accession>A0ABU3FME9</accession>
<organism evidence="1 2">
    <name type="scientific">Enterococcus viikkiensis</name>
    <dbReference type="NCBI Taxonomy" id="930854"/>
    <lineage>
        <taxon>Bacteria</taxon>
        <taxon>Bacillati</taxon>
        <taxon>Bacillota</taxon>
        <taxon>Bacilli</taxon>
        <taxon>Lactobacillales</taxon>
        <taxon>Enterococcaceae</taxon>
        <taxon>Enterococcus</taxon>
    </lineage>
</organism>
<reference evidence="1 2" key="1">
    <citation type="submission" date="2023-03" db="EMBL/GenBank/DDBJ databases">
        <authorList>
            <person name="Shen W."/>
            <person name="Cai J."/>
        </authorList>
    </citation>
    <scope>NUCLEOTIDE SEQUENCE [LARGE SCALE GENOMIC DNA]</scope>
    <source>
        <strain evidence="1 2">B101</strain>
    </source>
</reference>
<name>A0ABU3FME9_9ENTE</name>
<evidence type="ECO:0000313" key="2">
    <source>
        <dbReference type="Proteomes" id="UP001265301"/>
    </source>
</evidence>
<keyword evidence="2" id="KW-1185">Reference proteome</keyword>
<protein>
    <submittedName>
        <fullName evidence="1">Uncharacterized protein</fullName>
    </submittedName>
</protein>
<dbReference type="RefSeq" id="WP_311818372.1">
    <property type="nucleotide sequence ID" value="NZ_JARQBN010000001.1"/>
</dbReference>
<dbReference type="Proteomes" id="UP001265301">
    <property type="component" value="Unassembled WGS sequence"/>
</dbReference>
<sequence>MLYKKALDEIHEIETDTAFKFGYEPPEERIELADNLYLDIELKAEAL</sequence>
<proteinExistence type="predicted"/>
<evidence type="ECO:0000313" key="1">
    <source>
        <dbReference type="EMBL" id="MDT2827144.1"/>
    </source>
</evidence>
<dbReference type="EMBL" id="JARQBN010000001">
    <property type="protein sequence ID" value="MDT2827144.1"/>
    <property type="molecule type" value="Genomic_DNA"/>
</dbReference>
<gene>
    <name evidence="1" type="ORF">P7H59_01610</name>
</gene>